<evidence type="ECO:0000313" key="1">
    <source>
        <dbReference type="EMBL" id="KAG0573934.1"/>
    </source>
</evidence>
<reference evidence="1" key="1">
    <citation type="submission" date="2020-06" db="EMBL/GenBank/DDBJ databases">
        <title>WGS assembly of Ceratodon purpureus strain R40.</title>
        <authorList>
            <person name="Carey S.B."/>
            <person name="Jenkins J."/>
            <person name="Shu S."/>
            <person name="Lovell J.T."/>
            <person name="Sreedasyam A."/>
            <person name="Maumus F."/>
            <person name="Tiley G.P."/>
            <person name="Fernandez-Pozo N."/>
            <person name="Barry K."/>
            <person name="Chen C."/>
            <person name="Wang M."/>
            <person name="Lipzen A."/>
            <person name="Daum C."/>
            <person name="Saski C.A."/>
            <person name="Payton A.C."/>
            <person name="Mcbreen J.C."/>
            <person name="Conrad R.E."/>
            <person name="Kollar L.M."/>
            <person name="Olsson S."/>
            <person name="Huttunen S."/>
            <person name="Landis J.B."/>
            <person name="Wickett N.J."/>
            <person name="Johnson M.G."/>
            <person name="Rensing S.A."/>
            <person name="Grimwood J."/>
            <person name="Schmutz J."/>
            <person name="Mcdaniel S.F."/>
        </authorList>
    </citation>
    <scope>NUCLEOTIDE SEQUENCE</scope>
    <source>
        <strain evidence="1">R40</strain>
    </source>
</reference>
<name>A0A8T0HSN1_CERPU</name>
<organism evidence="1 2">
    <name type="scientific">Ceratodon purpureus</name>
    <name type="common">Fire moss</name>
    <name type="synonym">Dicranum purpureum</name>
    <dbReference type="NCBI Taxonomy" id="3225"/>
    <lineage>
        <taxon>Eukaryota</taxon>
        <taxon>Viridiplantae</taxon>
        <taxon>Streptophyta</taxon>
        <taxon>Embryophyta</taxon>
        <taxon>Bryophyta</taxon>
        <taxon>Bryophytina</taxon>
        <taxon>Bryopsida</taxon>
        <taxon>Dicranidae</taxon>
        <taxon>Pseudoditrichales</taxon>
        <taxon>Ditrichaceae</taxon>
        <taxon>Ceratodon</taxon>
    </lineage>
</organism>
<evidence type="ECO:0000313" key="2">
    <source>
        <dbReference type="Proteomes" id="UP000822688"/>
    </source>
</evidence>
<comment type="caution">
    <text evidence="1">The sequence shown here is derived from an EMBL/GenBank/DDBJ whole genome shotgun (WGS) entry which is preliminary data.</text>
</comment>
<accession>A0A8T0HSN1</accession>
<gene>
    <name evidence="1" type="ORF">KC19_VG222700</name>
</gene>
<dbReference type="AlphaFoldDB" id="A0A8T0HSN1"/>
<dbReference type="Proteomes" id="UP000822688">
    <property type="component" value="Chromosome V"/>
</dbReference>
<protein>
    <submittedName>
        <fullName evidence="1">Uncharacterized protein</fullName>
    </submittedName>
</protein>
<keyword evidence="2" id="KW-1185">Reference proteome</keyword>
<sequence>MPETVGSLANWDHRLPLVNEGLIIPTQVNYVGKAMMQDTNLMEVRTLSPRSLEPLGCGIACVSVVELMGVSVISTATQDFLPTCLTGILT</sequence>
<dbReference type="EMBL" id="CM026426">
    <property type="protein sequence ID" value="KAG0573934.1"/>
    <property type="molecule type" value="Genomic_DNA"/>
</dbReference>
<proteinExistence type="predicted"/>